<dbReference type="InterPro" id="IPR050256">
    <property type="entry name" value="Glycosyltransferase_2"/>
</dbReference>
<dbReference type="RefSeq" id="WP_345063137.1">
    <property type="nucleotide sequence ID" value="NZ_BAABEX010000010.1"/>
</dbReference>
<protein>
    <recommendedName>
        <fullName evidence="3">Glycosyltransferase 2-like domain-containing protein</fullName>
    </recommendedName>
</protein>
<proteinExistence type="predicted"/>
<dbReference type="InterPro" id="IPR029044">
    <property type="entry name" value="Nucleotide-diphossugar_trans"/>
</dbReference>
<keyword evidence="2" id="KW-0812">Transmembrane</keyword>
<keyword evidence="2" id="KW-0472">Membrane</keyword>
<feature type="domain" description="Glycosyltransferase 2-like" evidence="3">
    <location>
        <begin position="20"/>
        <end position="168"/>
    </location>
</feature>
<feature type="transmembrane region" description="Helical" evidence="2">
    <location>
        <begin position="280"/>
        <end position="301"/>
    </location>
</feature>
<evidence type="ECO:0000256" key="1">
    <source>
        <dbReference type="SAM" id="MobiDB-lite"/>
    </source>
</evidence>
<evidence type="ECO:0000256" key="2">
    <source>
        <dbReference type="SAM" id="Phobius"/>
    </source>
</evidence>
<accession>A0ABP8L6F0</accession>
<dbReference type="InterPro" id="IPR001173">
    <property type="entry name" value="Glyco_trans_2-like"/>
</dbReference>
<dbReference type="CDD" id="cd04179">
    <property type="entry name" value="DPM_DPG-synthase_like"/>
    <property type="match status" value="1"/>
</dbReference>
<keyword evidence="2" id="KW-1133">Transmembrane helix</keyword>
<dbReference type="PANTHER" id="PTHR48090:SF7">
    <property type="entry name" value="RFBJ PROTEIN"/>
    <property type="match status" value="1"/>
</dbReference>
<name>A0ABP8L6F0_9BURK</name>
<evidence type="ECO:0000259" key="3">
    <source>
        <dbReference type="Pfam" id="PF00535"/>
    </source>
</evidence>
<sequence>MQIAVAIPCFRVTRHVLEVIAAVPPGVARIYAVDDACPDGSGAFIEARCRDPRVQVLRHMQNQGVGGAVLTAYRQALADGMDIVVKIDGDGQMDPRLIPQFVAPILQGRADYTKGNRFFRPESVLGMPPVRLFGNAVLSFVTKLSCGYWPLMDPTNGYTAVHTRVLRELPLDKIERRYFFETDMLFRLNTVRAVVKDVPMDAVYADEVSHLNVRKVVPEFLAKHWSRWWRRYAYSYLVRDFNPGTVYSVAGLLMLLSGLIFGVAHWIGSALSGQPASSGTVMLAALPVLIGIQFLIAFLHYDVDSVPTEPLSTILGHEPPFHELPAAAGQPAVARPDAGRPRPESTTAEPDDLSATLHRRADGGGAARL</sequence>
<dbReference type="SUPFAM" id="SSF53448">
    <property type="entry name" value="Nucleotide-diphospho-sugar transferases"/>
    <property type="match status" value="1"/>
</dbReference>
<dbReference type="Proteomes" id="UP001501788">
    <property type="component" value="Unassembled WGS sequence"/>
</dbReference>
<keyword evidence="5" id="KW-1185">Reference proteome</keyword>
<reference evidence="5" key="1">
    <citation type="journal article" date="2019" name="Int. J. Syst. Evol. Microbiol.">
        <title>The Global Catalogue of Microorganisms (GCM) 10K type strain sequencing project: providing services to taxonomists for standard genome sequencing and annotation.</title>
        <authorList>
            <consortium name="The Broad Institute Genomics Platform"/>
            <consortium name="The Broad Institute Genome Sequencing Center for Infectious Disease"/>
            <person name="Wu L."/>
            <person name="Ma J."/>
        </authorList>
    </citation>
    <scope>NUCLEOTIDE SEQUENCE [LARGE SCALE GENOMIC DNA]</scope>
    <source>
        <strain evidence="5">JCM 31890</strain>
    </source>
</reference>
<organism evidence="4 5">
    <name type="scientific">Acidovorax lacteus</name>
    <dbReference type="NCBI Taxonomy" id="1924988"/>
    <lineage>
        <taxon>Bacteria</taxon>
        <taxon>Pseudomonadati</taxon>
        <taxon>Pseudomonadota</taxon>
        <taxon>Betaproteobacteria</taxon>
        <taxon>Burkholderiales</taxon>
        <taxon>Comamonadaceae</taxon>
        <taxon>Acidovorax</taxon>
    </lineage>
</organism>
<feature type="region of interest" description="Disordered" evidence="1">
    <location>
        <begin position="326"/>
        <end position="369"/>
    </location>
</feature>
<dbReference type="Pfam" id="PF00535">
    <property type="entry name" value="Glycos_transf_2"/>
    <property type="match status" value="1"/>
</dbReference>
<dbReference type="EMBL" id="BAABEX010000010">
    <property type="protein sequence ID" value="GAA4423708.1"/>
    <property type="molecule type" value="Genomic_DNA"/>
</dbReference>
<comment type="caution">
    <text evidence="4">The sequence shown here is derived from an EMBL/GenBank/DDBJ whole genome shotgun (WGS) entry which is preliminary data.</text>
</comment>
<dbReference type="Gene3D" id="3.90.550.10">
    <property type="entry name" value="Spore Coat Polysaccharide Biosynthesis Protein SpsA, Chain A"/>
    <property type="match status" value="1"/>
</dbReference>
<dbReference type="PANTHER" id="PTHR48090">
    <property type="entry name" value="UNDECAPRENYL-PHOSPHATE 4-DEOXY-4-FORMAMIDO-L-ARABINOSE TRANSFERASE-RELATED"/>
    <property type="match status" value="1"/>
</dbReference>
<evidence type="ECO:0000313" key="5">
    <source>
        <dbReference type="Proteomes" id="UP001501788"/>
    </source>
</evidence>
<gene>
    <name evidence="4" type="ORF">GCM10023090_16240</name>
</gene>
<evidence type="ECO:0000313" key="4">
    <source>
        <dbReference type="EMBL" id="GAA4423708.1"/>
    </source>
</evidence>
<feature type="transmembrane region" description="Helical" evidence="2">
    <location>
        <begin position="246"/>
        <end position="268"/>
    </location>
</feature>